<comment type="subcellular location">
    <subcellularLocation>
        <location evidence="1">Cell outer membrane</location>
    </subcellularLocation>
</comment>
<name>A0A248LEM0_9NEIS</name>
<evidence type="ECO:0000256" key="6">
    <source>
        <dbReference type="ARBA" id="ARBA00023136"/>
    </source>
</evidence>
<dbReference type="SUPFAM" id="SSF56954">
    <property type="entry name" value="Outer membrane efflux proteins (OEP)"/>
    <property type="match status" value="1"/>
</dbReference>
<evidence type="ECO:0000256" key="2">
    <source>
        <dbReference type="ARBA" id="ARBA00007613"/>
    </source>
</evidence>
<keyword evidence="6" id="KW-0472">Membrane</keyword>
<dbReference type="RefSeq" id="WP_088859845.1">
    <property type="nucleotide sequence ID" value="NZ_CP022115.1"/>
</dbReference>
<dbReference type="Proteomes" id="UP000197424">
    <property type="component" value="Chromosome"/>
</dbReference>
<keyword evidence="8" id="KW-0732">Signal</keyword>
<dbReference type="GO" id="GO:0015288">
    <property type="term" value="F:porin activity"/>
    <property type="evidence" value="ECO:0007669"/>
    <property type="project" value="TreeGrafter"/>
</dbReference>
<keyword evidence="7" id="KW-0998">Cell outer membrane</keyword>
<keyword evidence="4" id="KW-1134">Transmembrane beta strand</keyword>
<evidence type="ECO:0000256" key="3">
    <source>
        <dbReference type="ARBA" id="ARBA00022448"/>
    </source>
</evidence>
<dbReference type="InterPro" id="IPR010130">
    <property type="entry name" value="T1SS_OMP_TolC"/>
</dbReference>
<evidence type="ECO:0000256" key="4">
    <source>
        <dbReference type="ARBA" id="ARBA00022452"/>
    </source>
</evidence>
<dbReference type="GO" id="GO:0009279">
    <property type="term" value="C:cell outer membrane"/>
    <property type="evidence" value="ECO:0007669"/>
    <property type="project" value="UniProtKB-SubCell"/>
</dbReference>
<dbReference type="InterPro" id="IPR003423">
    <property type="entry name" value="OMP_efflux"/>
</dbReference>
<dbReference type="EMBL" id="CP022115">
    <property type="protein sequence ID" value="ASJ22971.1"/>
    <property type="molecule type" value="Genomic_DNA"/>
</dbReference>
<organism evidence="9 10">
    <name type="scientific">Laribacter hongkongensis</name>
    <dbReference type="NCBI Taxonomy" id="168471"/>
    <lineage>
        <taxon>Bacteria</taxon>
        <taxon>Pseudomonadati</taxon>
        <taxon>Pseudomonadota</taxon>
        <taxon>Betaproteobacteria</taxon>
        <taxon>Neisseriales</taxon>
        <taxon>Aquaspirillaceae</taxon>
        <taxon>Laribacter</taxon>
    </lineage>
</organism>
<keyword evidence="5" id="KW-0812">Transmembrane</keyword>
<keyword evidence="3" id="KW-0813">Transport</keyword>
<dbReference type="OrthoDB" id="9813458at2"/>
<dbReference type="Pfam" id="PF02321">
    <property type="entry name" value="OEP"/>
    <property type="match status" value="2"/>
</dbReference>
<dbReference type="InterPro" id="IPR051906">
    <property type="entry name" value="TolC-like"/>
</dbReference>
<dbReference type="GO" id="GO:1990281">
    <property type="term" value="C:efflux pump complex"/>
    <property type="evidence" value="ECO:0007669"/>
    <property type="project" value="TreeGrafter"/>
</dbReference>
<sequence length="451" mass="47896">MFVNRLTVLAALLAASPALYAFDLLDAWQAARQHDPQLAAVEATRRADATLARQGRALRLPTVGLSAGAGTASQEQDTQGARFTMPGMQSDQVDFESRVRNGTATRWGVELRQPLYDREKSASASQLEARARAGAARATADEQGVMLDVAQRYFEVLRLDAALASARAQDEAVAEALGLAQARYDVGDAPVTDLEEARARRDLIAAELLALQQARELAGARLADVTGGLAGRPAAISRDPGPTGLPLAPLAELQARARQHSPLLAAGSAARDAAAEEVGKYRAWASPKLELVARAGEDRLRGSGSAAQYGRQQYAGVELTIPLFTGGWRSARLDEALARREAADAGLRSQALSVDDQVRQAWQGVSVGHARLAALAAARQSVERQLAATRAGVEEGARTTLDLLNAQQARAGIVREQAALRHDTLLDWLRLQAATGDLDPAALARVNALLN</sequence>
<accession>A0A248LEM0</accession>
<dbReference type="NCBIfam" id="TIGR01844">
    <property type="entry name" value="type_I_sec_TolC"/>
    <property type="match status" value="1"/>
</dbReference>
<feature type="signal peptide" evidence="8">
    <location>
        <begin position="1"/>
        <end position="21"/>
    </location>
</feature>
<dbReference type="PANTHER" id="PTHR30026">
    <property type="entry name" value="OUTER MEMBRANE PROTEIN TOLC"/>
    <property type="match status" value="1"/>
</dbReference>
<evidence type="ECO:0000256" key="8">
    <source>
        <dbReference type="SAM" id="SignalP"/>
    </source>
</evidence>
<dbReference type="AlphaFoldDB" id="A0A248LEM0"/>
<proteinExistence type="inferred from homology"/>
<dbReference type="PANTHER" id="PTHR30026:SF20">
    <property type="entry name" value="OUTER MEMBRANE PROTEIN TOLC"/>
    <property type="match status" value="1"/>
</dbReference>
<dbReference type="Gene3D" id="1.20.1600.10">
    <property type="entry name" value="Outer membrane efflux proteins (OEP)"/>
    <property type="match status" value="1"/>
</dbReference>
<evidence type="ECO:0000256" key="5">
    <source>
        <dbReference type="ARBA" id="ARBA00022692"/>
    </source>
</evidence>
<comment type="similarity">
    <text evidence="2">Belongs to the outer membrane factor (OMF) (TC 1.B.17) family.</text>
</comment>
<evidence type="ECO:0000313" key="9">
    <source>
        <dbReference type="EMBL" id="ASJ22971.1"/>
    </source>
</evidence>
<protein>
    <submittedName>
        <fullName evidence="9">Outer membrane protein</fullName>
    </submittedName>
</protein>
<feature type="chain" id="PRO_5012399786" evidence="8">
    <location>
        <begin position="22"/>
        <end position="451"/>
    </location>
</feature>
<dbReference type="GO" id="GO:0015562">
    <property type="term" value="F:efflux transmembrane transporter activity"/>
    <property type="evidence" value="ECO:0007669"/>
    <property type="project" value="InterPro"/>
</dbReference>
<evidence type="ECO:0000313" key="10">
    <source>
        <dbReference type="Proteomes" id="UP000197424"/>
    </source>
</evidence>
<evidence type="ECO:0000256" key="7">
    <source>
        <dbReference type="ARBA" id="ARBA00023237"/>
    </source>
</evidence>
<gene>
    <name evidence="9" type="ORF">LHGZ1_0140</name>
</gene>
<evidence type="ECO:0000256" key="1">
    <source>
        <dbReference type="ARBA" id="ARBA00004442"/>
    </source>
</evidence>
<reference evidence="10" key="1">
    <citation type="submission" date="2017-06" db="EMBL/GenBank/DDBJ databases">
        <title>Whole genome sequence of Laribacter hongkongensis LHGZ1.</title>
        <authorList>
            <person name="Chen D."/>
            <person name="Wu H."/>
            <person name="Chen J."/>
        </authorList>
    </citation>
    <scope>NUCLEOTIDE SEQUENCE [LARGE SCALE GENOMIC DNA]</scope>
    <source>
        <strain evidence="10">LHGZ1</strain>
    </source>
</reference>